<dbReference type="InterPro" id="IPR012334">
    <property type="entry name" value="Pectin_lyas_fold"/>
</dbReference>
<reference evidence="1 2" key="1">
    <citation type="journal article" date="2015" name="Microbiome">
        <title>Genomic resolution of linkages in carbon, nitrogen, and sulfur cycling among widespread estuary sediment bacteria.</title>
        <authorList>
            <person name="Baker B.J."/>
            <person name="Lazar C.S."/>
            <person name="Teske A.P."/>
            <person name="Dick G.J."/>
        </authorList>
    </citation>
    <scope>NUCLEOTIDE SEQUENCE [LARGE SCALE GENOMIC DNA]</scope>
    <source>
        <strain evidence="1">DG_24</strain>
    </source>
</reference>
<name>A0A0S7WNM1_UNCT6</name>
<dbReference type="SUPFAM" id="SSF51126">
    <property type="entry name" value="Pectin lyase-like"/>
    <property type="match status" value="2"/>
</dbReference>
<dbReference type="AlphaFoldDB" id="A0A0S7WNM1"/>
<accession>A0A0S7WNM1</accession>
<dbReference type="Gene3D" id="2.160.20.10">
    <property type="entry name" value="Single-stranded right-handed beta-helix, Pectin lyase-like"/>
    <property type="match status" value="2"/>
</dbReference>
<evidence type="ECO:0000313" key="1">
    <source>
        <dbReference type="EMBL" id="KPJ51789.1"/>
    </source>
</evidence>
<gene>
    <name evidence="1" type="ORF">AMJ39_09295</name>
</gene>
<dbReference type="EMBL" id="LIZS01000097">
    <property type="protein sequence ID" value="KPJ51789.1"/>
    <property type="molecule type" value="Genomic_DNA"/>
</dbReference>
<dbReference type="PANTHER" id="PTHR11319:SF35">
    <property type="entry name" value="OUTER MEMBRANE PROTEIN PMPC-RELATED"/>
    <property type="match status" value="1"/>
</dbReference>
<dbReference type="Proteomes" id="UP000052008">
    <property type="component" value="Unassembled WGS sequence"/>
</dbReference>
<evidence type="ECO:0008006" key="3">
    <source>
        <dbReference type="Google" id="ProtNLM"/>
    </source>
</evidence>
<dbReference type="STRING" id="1703770.AMJ39_09295"/>
<dbReference type="InterPro" id="IPR006626">
    <property type="entry name" value="PbH1"/>
</dbReference>
<dbReference type="SMART" id="SM00710">
    <property type="entry name" value="PbH1"/>
    <property type="match status" value="7"/>
</dbReference>
<evidence type="ECO:0000313" key="2">
    <source>
        <dbReference type="Proteomes" id="UP000052008"/>
    </source>
</evidence>
<sequence length="633" mass="66474">MSTSRRIPRASNVGKFMSSPMMRAVRIRAFTVILVSCVSLATGLSATVIQVPSDSTSIQAAIRGAQDGDTVLVAAGTYVENINFLGKAILVTSEAGAESTIIDGSAPAHPDSGSVVYFVSGEDSNSIISGFTITSGSGTYMEVYPSHWYYCGGGILCAGGSAPLISDNIVMENVCAYGAGIGCHYSDPTVIRNVIELNIADARGGGLLCVHANAWIEGNVIAKCTCVTWGGGLDIQWGSPAIIGNTIIGNVGGLGGGIFASDYDGLIEGNHIAYNQALARGGGIWARWSDPHIRYNIIERNVAPSDGGGIYCDGGLIQANSISYNFGGLGGGICTDHGGPTIVGNTIRGNTGDLEGGGICIRGHTLETAIVANNLIVENNALLAYGGGIIAGPAFIVNNTISDNDAPYGGGIFCWVYPYPEFLVITNNIISSNLGGHGIYNDSTFWYCVPDISYNDVWDNGINYYGCLPGHNDISVDPEFALPEWGHYSLMPSSPCLDVGDPFIIDPDGTRSNMGAFGGPDAKLVHLTLAPEADSIPPGGTLTYEAILSNNFADPLTTLGLTELLMPTGFPLRLNPLIGPIRVSLGPYQTVHRTISHYVPPAAPEGEYWYTGKVGFPPDVLEDLHGFPFQVVE</sequence>
<proteinExistence type="predicted"/>
<comment type="caution">
    <text evidence="1">The sequence shown here is derived from an EMBL/GenBank/DDBJ whole genome shotgun (WGS) entry which is preliminary data.</text>
</comment>
<dbReference type="InterPro" id="IPR011050">
    <property type="entry name" value="Pectin_lyase_fold/virulence"/>
</dbReference>
<organism evidence="1 2">
    <name type="scientific">candidate division TA06 bacterium DG_24</name>
    <dbReference type="NCBI Taxonomy" id="1703770"/>
    <lineage>
        <taxon>Bacteria</taxon>
        <taxon>Bacteria division TA06</taxon>
    </lineage>
</organism>
<protein>
    <recommendedName>
        <fullName evidence="3">Right handed beta helix domain-containing protein</fullName>
    </recommendedName>
</protein>
<dbReference type="PANTHER" id="PTHR11319">
    <property type="entry name" value="G PROTEIN-COUPLED RECEPTOR-RELATED"/>
    <property type="match status" value="1"/>
</dbReference>